<reference evidence="1 2" key="1">
    <citation type="submission" date="2019-04" db="EMBL/GenBank/DDBJ databases">
        <title>Friends and foes A comparative genomics study of 23 Aspergillus species from section Flavi.</title>
        <authorList>
            <consortium name="DOE Joint Genome Institute"/>
            <person name="Kjaerbolling I."/>
            <person name="Vesth T."/>
            <person name="Frisvad J.C."/>
            <person name="Nybo J.L."/>
            <person name="Theobald S."/>
            <person name="Kildgaard S."/>
            <person name="Isbrandt T."/>
            <person name="Kuo A."/>
            <person name="Sato A."/>
            <person name="Lyhne E.K."/>
            <person name="Kogle M.E."/>
            <person name="Wiebenga A."/>
            <person name="Kun R.S."/>
            <person name="Lubbers R.J."/>
            <person name="Makela M.R."/>
            <person name="Barry K."/>
            <person name="Chovatia M."/>
            <person name="Clum A."/>
            <person name="Daum C."/>
            <person name="Haridas S."/>
            <person name="He G."/>
            <person name="LaButti K."/>
            <person name="Lipzen A."/>
            <person name="Mondo S."/>
            <person name="Riley R."/>
            <person name="Salamov A."/>
            <person name="Simmons B.A."/>
            <person name="Magnuson J.K."/>
            <person name="Henrissat B."/>
            <person name="Mortensen U.H."/>
            <person name="Larsen T.O."/>
            <person name="Devries R.P."/>
            <person name="Grigoriev I.V."/>
            <person name="Machida M."/>
            <person name="Baker S.E."/>
            <person name="Andersen M.R."/>
        </authorList>
    </citation>
    <scope>NUCLEOTIDE SEQUENCE [LARGE SCALE GENOMIC DNA]</scope>
    <source>
        <strain evidence="1 2">CBS 117625</strain>
    </source>
</reference>
<protein>
    <submittedName>
        <fullName evidence="1">Uncharacterized protein</fullName>
    </submittedName>
</protein>
<proteinExistence type="predicted"/>
<evidence type="ECO:0000313" key="2">
    <source>
        <dbReference type="Proteomes" id="UP000325672"/>
    </source>
</evidence>
<accession>A0A5N6SSK7</accession>
<gene>
    <name evidence="1" type="ORF">BDV38DRAFT_246654</name>
</gene>
<dbReference type="EMBL" id="ML743576">
    <property type="protein sequence ID" value="KAE8137666.1"/>
    <property type="molecule type" value="Genomic_DNA"/>
</dbReference>
<dbReference type="GeneID" id="43638783"/>
<dbReference type="RefSeq" id="XP_031913729.1">
    <property type="nucleotide sequence ID" value="XM_032054573.1"/>
</dbReference>
<evidence type="ECO:0000313" key="1">
    <source>
        <dbReference type="EMBL" id="KAE8137666.1"/>
    </source>
</evidence>
<name>A0A5N6SSK7_ASPPS</name>
<dbReference type="Proteomes" id="UP000325672">
    <property type="component" value="Unassembled WGS sequence"/>
</dbReference>
<keyword evidence="2" id="KW-1185">Reference proteome</keyword>
<dbReference type="AlphaFoldDB" id="A0A5N6SSK7"/>
<sequence length="53" mass="5561">MSTSQTHVAGSGLKTLPNARMSTLSFVPPPSSAGVPAIQSQLLCTIFEHTSIY</sequence>
<organism evidence="1 2">
    <name type="scientific">Aspergillus pseudotamarii</name>
    <dbReference type="NCBI Taxonomy" id="132259"/>
    <lineage>
        <taxon>Eukaryota</taxon>
        <taxon>Fungi</taxon>
        <taxon>Dikarya</taxon>
        <taxon>Ascomycota</taxon>
        <taxon>Pezizomycotina</taxon>
        <taxon>Eurotiomycetes</taxon>
        <taxon>Eurotiomycetidae</taxon>
        <taxon>Eurotiales</taxon>
        <taxon>Aspergillaceae</taxon>
        <taxon>Aspergillus</taxon>
        <taxon>Aspergillus subgen. Circumdati</taxon>
    </lineage>
</organism>